<dbReference type="Gene3D" id="1.10.443.10">
    <property type="entry name" value="Intergrase catalytic core"/>
    <property type="match status" value="1"/>
</dbReference>
<dbReference type="RefSeq" id="WP_380080198.1">
    <property type="nucleotide sequence ID" value="NZ_JBHRZF010000189.1"/>
</dbReference>
<dbReference type="Proteomes" id="UP001595748">
    <property type="component" value="Unassembled WGS sequence"/>
</dbReference>
<keyword evidence="1" id="KW-0233">DNA recombination</keyword>
<keyword evidence="3" id="KW-1185">Reference proteome</keyword>
<proteinExistence type="predicted"/>
<evidence type="ECO:0000313" key="3">
    <source>
        <dbReference type="Proteomes" id="UP001595748"/>
    </source>
</evidence>
<dbReference type="InterPro" id="IPR013762">
    <property type="entry name" value="Integrase-like_cat_sf"/>
</dbReference>
<dbReference type="InterPro" id="IPR011010">
    <property type="entry name" value="DNA_brk_join_enz"/>
</dbReference>
<reference evidence="3" key="1">
    <citation type="journal article" date="2019" name="Int. J. Syst. Evol. Microbiol.">
        <title>The Global Catalogue of Microorganisms (GCM) 10K type strain sequencing project: providing services to taxonomists for standard genome sequencing and annotation.</title>
        <authorList>
            <consortium name="The Broad Institute Genomics Platform"/>
            <consortium name="The Broad Institute Genome Sequencing Center for Infectious Disease"/>
            <person name="Wu L."/>
            <person name="Ma J."/>
        </authorList>
    </citation>
    <scope>NUCLEOTIDE SEQUENCE [LARGE SCALE GENOMIC DNA]</scope>
    <source>
        <strain evidence="3">CCTCC AB 2013263</strain>
    </source>
</reference>
<protein>
    <recommendedName>
        <fullName evidence="4">Tyr recombinase domain-containing protein</fullName>
    </recommendedName>
</protein>
<evidence type="ECO:0000256" key="1">
    <source>
        <dbReference type="ARBA" id="ARBA00023172"/>
    </source>
</evidence>
<sequence>MQDHHALKLTHALRTYDLDTLVPLIQEHLHWPPKQLRSNLKPVIEQAQLDHINLLHPPPDYHTWLQTPLRTTVKGPNTAAPTTINARLTTLSRLYEHLIDHGLILQHPLRNLERPPSLPVPTQPPPHDELTRLLLHAQSDPHLHAALLLLTRHGLFVTELLALRWPHLDYPTGTLLRKNTTITLDHDTFQALDHLLAQHGGPLHHPQGKVFPYQNLDALRTRLFQVTREANLPFISPSRLRKLALVNVLPDMPALPVEERLTEMAETLAGQKTPRSTKG</sequence>
<evidence type="ECO:0000313" key="2">
    <source>
        <dbReference type="EMBL" id="MFC3862377.1"/>
    </source>
</evidence>
<accession>A0ABV8ACV4</accession>
<gene>
    <name evidence="2" type="ORF">ACFOPQ_16565</name>
</gene>
<dbReference type="EMBL" id="JBHRZF010000189">
    <property type="protein sequence ID" value="MFC3862377.1"/>
    <property type="molecule type" value="Genomic_DNA"/>
</dbReference>
<comment type="caution">
    <text evidence="2">The sequence shown here is derived from an EMBL/GenBank/DDBJ whole genome shotgun (WGS) entry which is preliminary data.</text>
</comment>
<dbReference type="SUPFAM" id="SSF56349">
    <property type="entry name" value="DNA breaking-rejoining enzymes"/>
    <property type="match status" value="1"/>
</dbReference>
<organism evidence="2 3">
    <name type="scientific">Deinococcus antarcticus</name>
    <dbReference type="NCBI Taxonomy" id="1298767"/>
    <lineage>
        <taxon>Bacteria</taxon>
        <taxon>Thermotogati</taxon>
        <taxon>Deinococcota</taxon>
        <taxon>Deinococci</taxon>
        <taxon>Deinococcales</taxon>
        <taxon>Deinococcaceae</taxon>
        <taxon>Deinococcus</taxon>
    </lineage>
</organism>
<evidence type="ECO:0008006" key="4">
    <source>
        <dbReference type="Google" id="ProtNLM"/>
    </source>
</evidence>
<name>A0ABV8ACV4_9DEIO</name>